<accession>A0A399NL87</accession>
<protein>
    <submittedName>
        <fullName evidence="2">TetR/AcrR family transcriptional regulator</fullName>
    </submittedName>
</protein>
<evidence type="ECO:0000313" key="3">
    <source>
        <dbReference type="Proteomes" id="UP000266298"/>
    </source>
</evidence>
<dbReference type="Proteomes" id="UP000266298">
    <property type="component" value="Unassembled WGS sequence"/>
</dbReference>
<name>A0A399NL87_9MICO</name>
<sequence>EAGRPDASEAHIGSARGARDAAAAAAGEDEDRARA</sequence>
<proteinExistence type="predicted"/>
<feature type="region of interest" description="Disordered" evidence="1">
    <location>
        <begin position="1"/>
        <end position="35"/>
    </location>
</feature>
<reference evidence="2 3" key="1">
    <citation type="submission" date="2018-08" db="EMBL/GenBank/DDBJ databases">
        <title>Genome Sequence of Clavibacter michiganensis Subspecies type strains, and the Atypical Peach-Colored Strains Isolated from Tomato.</title>
        <authorList>
            <person name="Osdaghi E."/>
            <person name="Portier P."/>
            <person name="Briand M."/>
            <person name="Jacques M.-A."/>
        </authorList>
    </citation>
    <scope>NUCLEOTIDE SEQUENCE [LARGE SCALE GENOMIC DNA]</scope>
    <source>
        <strain evidence="2 3">CFBP 7493</strain>
    </source>
</reference>
<feature type="non-terminal residue" evidence="2">
    <location>
        <position position="1"/>
    </location>
</feature>
<organism evidence="2 3">
    <name type="scientific">Clavibacter michiganensis</name>
    <dbReference type="NCBI Taxonomy" id="28447"/>
    <lineage>
        <taxon>Bacteria</taxon>
        <taxon>Bacillati</taxon>
        <taxon>Actinomycetota</taxon>
        <taxon>Actinomycetes</taxon>
        <taxon>Micrococcales</taxon>
        <taxon>Microbacteriaceae</taxon>
        <taxon>Clavibacter</taxon>
    </lineage>
</organism>
<gene>
    <name evidence="2" type="ORF">DZF96_15550</name>
</gene>
<evidence type="ECO:0000256" key="1">
    <source>
        <dbReference type="SAM" id="MobiDB-lite"/>
    </source>
</evidence>
<evidence type="ECO:0000313" key="2">
    <source>
        <dbReference type="EMBL" id="RII93436.1"/>
    </source>
</evidence>
<dbReference type="EMBL" id="QWEC01000403">
    <property type="protein sequence ID" value="RII93436.1"/>
    <property type="molecule type" value="Genomic_DNA"/>
</dbReference>
<dbReference type="AlphaFoldDB" id="A0A399NL87"/>
<comment type="caution">
    <text evidence="2">The sequence shown here is derived from an EMBL/GenBank/DDBJ whole genome shotgun (WGS) entry which is preliminary data.</text>
</comment>